<keyword evidence="2" id="KW-1185">Reference proteome</keyword>
<protein>
    <submittedName>
        <fullName evidence="1">Uncharacterized protein</fullName>
    </submittedName>
</protein>
<sequence>MPMSKALDSIELPPLLYIQHQQHLTQCYCWGTRLKRGWHSPCVATAIASASQAAGATSEVEHRVAFPHNGRLVHTIGWAPPSQGWGRTHHDSRMHVLRLRSHCPPAPLHSIKQCIEDPVLYLTYIMRKTSHMGMLSRRVMVAGLIVSAVVFTAPCRKCVPLLQQVVLQFKLHEEW</sequence>
<evidence type="ECO:0000313" key="1">
    <source>
        <dbReference type="EMBL" id="GFH18026.1"/>
    </source>
</evidence>
<dbReference type="AlphaFoldDB" id="A0A699ZG16"/>
<gene>
    <name evidence="1" type="ORF">HaLaN_14761</name>
</gene>
<reference evidence="1 2" key="1">
    <citation type="submission" date="2020-02" db="EMBL/GenBank/DDBJ databases">
        <title>Draft genome sequence of Haematococcus lacustris strain NIES-144.</title>
        <authorList>
            <person name="Morimoto D."/>
            <person name="Nakagawa S."/>
            <person name="Yoshida T."/>
            <person name="Sawayama S."/>
        </authorList>
    </citation>
    <scope>NUCLEOTIDE SEQUENCE [LARGE SCALE GENOMIC DNA]</scope>
    <source>
        <strain evidence="1 2">NIES-144</strain>
    </source>
</reference>
<dbReference type="EMBL" id="BLLF01001238">
    <property type="protein sequence ID" value="GFH18026.1"/>
    <property type="molecule type" value="Genomic_DNA"/>
</dbReference>
<name>A0A699ZG16_HAELA</name>
<comment type="caution">
    <text evidence="1">The sequence shown here is derived from an EMBL/GenBank/DDBJ whole genome shotgun (WGS) entry which is preliminary data.</text>
</comment>
<proteinExistence type="predicted"/>
<dbReference type="Proteomes" id="UP000485058">
    <property type="component" value="Unassembled WGS sequence"/>
</dbReference>
<evidence type="ECO:0000313" key="2">
    <source>
        <dbReference type="Proteomes" id="UP000485058"/>
    </source>
</evidence>
<organism evidence="1 2">
    <name type="scientific">Haematococcus lacustris</name>
    <name type="common">Green alga</name>
    <name type="synonym">Haematococcus pluvialis</name>
    <dbReference type="NCBI Taxonomy" id="44745"/>
    <lineage>
        <taxon>Eukaryota</taxon>
        <taxon>Viridiplantae</taxon>
        <taxon>Chlorophyta</taxon>
        <taxon>core chlorophytes</taxon>
        <taxon>Chlorophyceae</taxon>
        <taxon>CS clade</taxon>
        <taxon>Chlamydomonadales</taxon>
        <taxon>Haematococcaceae</taxon>
        <taxon>Haematococcus</taxon>
    </lineage>
</organism>
<accession>A0A699ZG16</accession>